<name>A0ABR1J092_9AGAR</name>
<gene>
    <name evidence="2" type="ORF">VKT23_016098</name>
</gene>
<proteinExistence type="predicted"/>
<comment type="caution">
    <text evidence="2">The sequence shown here is derived from an EMBL/GenBank/DDBJ whole genome shotgun (WGS) entry which is preliminary data.</text>
</comment>
<accession>A0ABR1J092</accession>
<evidence type="ECO:0000313" key="2">
    <source>
        <dbReference type="EMBL" id="KAK7442500.1"/>
    </source>
</evidence>
<reference evidence="2 3" key="1">
    <citation type="submission" date="2024-01" db="EMBL/GenBank/DDBJ databases">
        <title>A draft genome for the cacao thread blight pathogen Marasmiellus scandens.</title>
        <authorList>
            <person name="Baruah I.K."/>
            <person name="Leung J."/>
            <person name="Bukari Y."/>
            <person name="Amoako-Attah I."/>
            <person name="Meinhardt L.W."/>
            <person name="Bailey B.A."/>
            <person name="Cohen S.P."/>
        </authorList>
    </citation>
    <scope>NUCLEOTIDE SEQUENCE [LARGE SCALE GENOMIC DNA]</scope>
    <source>
        <strain evidence="2 3">GH-19</strain>
    </source>
</reference>
<keyword evidence="3" id="KW-1185">Reference proteome</keyword>
<evidence type="ECO:0000313" key="3">
    <source>
        <dbReference type="Proteomes" id="UP001498398"/>
    </source>
</evidence>
<evidence type="ECO:0000256" key="1">
    <source>
        <dbReference type="SAM" id="MobiDB-lite"/>
    </source>
</evidence>
<protein>
    <submittedName>
        <fullName evidence="2">Uncharacterized protein</fullName>
    </submittedName>
</protein>
<feature type="region of interest" description="Disordered" evidence="1">
    <location>
        <begin position="409"/>
        <end position="430"/>
    </location>
</feature>
<sequence>MYIPNKNDNNPSITYSGGWKNANNDNDNFGHSHHFTQDTSAVAELEFIGIVIYLLSPRWPYNVGVQLSLDSSTPVAIDMKDPNRTGSVGGPETVNSSVLWSSGLLQHDTHNLKISFLSGMEYAAIDAFILTVPEDATTSSAIATSTPPLGSAETSPSIRVVSTFILSSATRSPDETSNTSRSNISTSAINPTSGSKPSLNMVTSTITMASSDPTSPSSDPFQESTKFDGKKKFKLPKFKLWNWSTDENSQTPRAARGTISPFILLIAQDSEQFATKSHVSDDMVVEISSETLGDTLSSEATPGPSAEDAPTSVNATIPHSRRHRILSPTQIYERIRASHKKGEFDKAERDRGLGGSSGCQTFDSSLGIVTPSSFQWGGGTRYNDGTSGQLNVVQHLDSGLRVAPIAKFRNGGGQHSDVTKETDMEGNGMPDEVNLQVEGIIELPPKYAV</sequence>
<feature type="compositionally biased region" description="Low complexity" evidence="1">
    <location>
        <begin position="176"/>
        <end position="190"/>
    </location>
</feature>
<dbReference type="Proteomes" id="UP001498398">
    <property type="component" value="Unassembled WGS sequence"/>
</dbReference>
<feature type="region of interest" description="Disordered" evidence="1">
    <location>
        <begin position="293"/>
        <end position="313"/>
    </location>
</feature>
<dbReference type="EMBL" id="JBANRG010000058">
    <property type="protein sequence ID" value="KAK7442500.1"/>
    <property type="molecule type" value="Genomic_DNA"/>
</dbReference>
<feature type="region of interest" description="Disordered" evidence="1">
    <location>
        <begin position="169"/>
        <end position="198"/>
    </location>
</feature>
<organism evidence="2 3">
    <name type="scientific">Marasmiellus scandens</name>
    <dbReference type="NCBI Taxonomy" id="2682957"/>
    <lineage>
        <taxon>Eukaryota</taxon>
        <taxon>Fungi</taxon>
        <taxon>Dikarya</taxon>
        <taxon>Basidiomycota</taxon>
        <taxon>Agaricomycotina</taxon>
        <taxon>Agaricomycetes</taxon>
        <taxon>Agaricomycetidae</taxon>
        <taxon>Agaricales</taxon>
        <taxon>Marasmiineae</taxon>
        <taxon>Omphalotaceae</taxon>
        <taxon>Marasmiellus</taxon>
    </lineage>
</organism>